<dbReference type="InterPro" id="IPR040720">
    <property type="entry name" value="GH81_C"/>
</dbReference>
<feature type="domain" description="Fibronectin type-III" evidence="10">
    <location>
        <begin position="1094"/>
        <end position="1183"/>
    </location>
</feature>
<dbReference type="OrthoDB" id="5480482at2"/>
<dbReference type="InterPro" id="IPR036116">
    <property type="entry name" value="FN3_sf"/>
</dbReference>
<dbReference type="PANTHER" id="PTHR31983">
    <property type="entry name" value="ENDO-1,3(4)-BETA-GLUCANASE 1"/>
    <property type="match status" value="1"/>
</dbReference>
<evidence type="ECO:0000313" key="11">
    <source>
        <dbReference type="EMBL" id="MBB5641618.1"/>
    </source>
</evidence>
<evidence type="ECO:0000256" key="2">
    <source>
        <dbReference type="ARBA" id="ARBA00010730"/>
    </source>
</evidence>
<dbReference type="EC" id="3.2.1.39" evidence="3"/>
<feature type="domain" description="Fibronectin type-III" evidence="10">
    <location>
        <begin position="997"/>
        <end position="1091"/>
    </location>
</feature>
<proteinExistence type="inferred from homology"/>
<evidence type="ECO:0000256" key="1">
    <source>
        <dbReference type="ARBA" id="ARBA00000382"/>
    </source>
</evidence>
<dbReference type="RefSeq" id="WP_084141023.1">
    <property type="nucleotide sequence ID" value="NZ_JACHBQ010000001.1"/>
</dbReference>
<dbReference type="InterPro" id="IPR003961">
    <property type="entry name" value="FN3_dom"/>
</dbReference>
<feature type="compositionally biased region" description="Basic residues" evidence="9">
    <location>
        <begin position="13"/>
        <end position="24"/>
    </location>
</feature>
<evidence type="ECO:0000256" key="6">
    <source>
        <dbReference type="ARBA" id="ARBA00023295"/>
    </source>
</evidence>
<dbReference type="Gene3D" id="2.60.40.10">
    <property type="entry name" value="Immunoglobulins"/>
    <property type="match status" value="2"/>
</dbReference>
<comment type="similarity">
    <text evidence="2">Belongs to the glycosyl hydrolase 81 family.</text>
</comment>
<dbReference type="EMBL" id="JACHBQ010000001">
    <property type="protein sequence ID" value="MBB5641618.1"/>
    <property type="molecule type" value="Genomic_DNA"/>
</dbReference>
<gene>
    <name evidence="11" type="ORF">BJ997_002166</name>
</gene>
<protein>
    <recommendedName>
        <fullName evidence="3">glucan endo-1,3-beta-D-glucosidase</fullName>
        <ecNumber evidence="3">3.2.1.39</ecNumber>
    </recommendedName>
</protein>
<evidence type="ECO:0000313" key="12">
    <source>
        <dbReference type="Proteomes" id="UP000561726"/>
    </source>
</evidence>
<keyword evidence="7" id="KW-0961">Cell wall biogenesis/degradation</keyword>
<evidence type="ECO:0000256" key="8">
    <source>
        <dbReference type="ARBA" id="ARBA00023326"/>
    </source>
</evidence>
<dbReference type="CDD" id="cd00063">
    <property type="entry name" value="FN3"/>
    <property type="match status" value="2"/>
</dbReference>
<keyword evidence="4" id="KW-0378">Hydrolase</keyword>
<dbReference type="GO" id="GO:0042973">
    <property type="term" value="F:glucan endo-1,3-beta-D-glucosidase activity"/>
    <property type="evidence" value="ECO:0007669"/>
    <property type="project" value="UniProtKB-EC"/>
</dbReference>
<keyword evidence="5" id="KW-0119">Carbohydrate metabolism</keyword>
<comment type="catalytic activity">
    <reaction evidence="1">
        <text>Hydrolysis of (1-&gt;3)-beta-D-glucosidic linkages in (1-&gt;3)-beta-D-glucans.</text>
        <dbReference type="EC" id="3.2.1.39"/>
    </reaction>
</comment>
<evidence type="ECO:0000256" key="5">
    <source>
        <dbReference type="ARBA" id="ARBA00023277"/>
    </source>
</evidence>
<dbReference type="GO" id="GO:0071555">
    <property type="term" value="P:cell wall organization"/>
    <property type="evidence" value="ECO:0007669"/>
    <property type="project" value="UniProtKB-KW"/>
</dbReference>
<dbReference type="SMART" id="SM00060">
    <property type="entry name" value="FN3"/>
    <property type="match status" value="2"/>
</dbReference>
<evidence type="ECO:0000256" key="9">
    <source>
        <dbReference type="SAM" id="MobiDB-lite"/>
    </source>
</evidence>
<dbReference type="Proteomes" id="UP000561726">
    <property type="component" value="Unassembled WGS sequence"/>
</dbReference>
<evidence type="ECO:0000256" key="4">
    <source>
        <dbReference type="ARBA" id="ARBA00022801"/>
    </source>
</evidence>
<name>A0A7W9E3X4_9MICO</name>
<feature type="region of interest" description="Disordered" evidence="9">
    <location>
        <begin position="793"/>
        <end position="820"/>
    </location>
</feature>
<keyword evidence="6" id="KW-0326">Glycosidase</keyword>
<keyword evidence="8" id="KW-0624">Polysaccharide degradation</keyword>
<evidence type="ECO:0000259" key="10">
    <source>
        <dbReference type="PROSITE" id="PS50853"/>
    </source>
</evidence>
<reference evidence="11 12" key="1">
    <citation type="submission" date="2020-08" db="EMBL/GenBank/DDBJ databases">
        <title>Sequencing the genomes of 1000 actinobacteria strains.</title>
        <authorList>
            <person name="Klenk H.-P."/>
        </authorList>
    </citation>
    <scope>NUCLEOTIDE SEQUENCE [LARGE SCALE GENOMIC DNA]</scope>
    <source>
        <strain evidence="11 12">DSM 21065</strain>
    </source>
</reference>
<organism evidence="11 12">
    <name type="scientific">Cryobacterium roopkundense</name>
    <dbReference type="NCBI Taxonomy" id="1001240"/>
    <lineage>
        <taxon>Bacteria</taxon>
        <taxon>Bacillati</taxon>
        <taxon>Actinomycetota</taxon>
        <taxon>Actinomycetes</taxon>
        <taxon>Micrococcales</taxon>
        <taxon>Microbacteriaceae</taxon>
        <taxon>Cryobacterium</taxon>
    </lineage>
</organism>
<dbReference type="PROSITE" id="PS52008">
    <property type="entry name" value="GH81"/>
    <property type="match status" value="1"/>
</dbReference>
<comment type="caution">
    <text evidence="11">The sequence shown here is derived from an EMBL/GenBank/DDBJ whole genome shotgun (WGS) entry which is preliminary data.</text>
</comment>
<dbReference type="PROSITE" id="PS50853">
    <property type="entry name" value="FN3"/>
    <property type="match status" value="2"/>
</dbReference>
<dbReference type="Pfam" id="PF17652">
    <property type="entry name" value="Glyco_hydro81C"/>
    <property type="match status" value="1"/>
</dbReference>
<dbReference type="Pfam" id="PF00041">
    <property type="entry name" value="fn3"/>
    <property type="match status" value="2"/>
</dbReference>
<dbReference type="GO" id="GO:0052861">
    <property type="term" value="F:endo-1,3(4)-beta-glucanase activity"/>
    <property type="evidence" value="ECO:0007669"/>
    <property type="project" value="InterPro"/>
</dbReference>
<dbReference type="InterPro" id="IPR005200">
    <property type="entry name" value="Endo-beta-glucanase"/>
</dbReference>
<dbReference type="SUPFAM" id="SSF49265">
    <property type="entry name" value="Fibronectin type III"/>
    <property type="match status" value="1"/>
</dbReference>
<feature type="region of interest" description="Disordered" evidence="9">
    <location>
        <begin position="1"/>
        <end position="24"/>
    </location>
</feature>
<dbReference type="Gene3D" id="2.70.98.30">
    <property type="entry name" value="Golgi alpha-mannosidase II, domain 4"/>
    <property type="match status" value="1"/>
</dbReference>
<dbReference type="AlphaFoldDB" id="A0A7W9E3X4"/>
<accession>A0A7W9E3X4</accession>
<dbReference type="PANTHER" id="PTHR31983:SF0">
    <property type="entry name" value="GLUCAN ENDO-1,3-BETA-D-GLUCOSIDASE 2"/>
    <property type="match status" value="1"/>
</dbReference>
<dbReference type="GO" id="GO:0000272">
    <property type="term" value="P:polysaccharide catabolic process"/>
    <property type="evidence" value="ECO:0007669"/>
    <property type="project" value="UniProtKB-KW"/>
</dbReference>
<feature type="region of interest" description="Disordered" evidence="9">
    <location>
        <begin position="978"/>
        <end position="999"/>
    </location>
</feature>
<sequence>MSTSDHVSAPLHSRGRRKGRKSGTRHLAVMTAAAVLLSGLGAAGVAHAETMPVGAGSYTTDAVGPAPEGCDPLATNARAFLTDTAPEGAVPTNDWWSSLVFKKYNCAYSEPLHAHPSSYLPQASGLGFSTTRDPVMSGTPGGVGEFHYPYAEDVVVGIAGLNAPVVNVADWSDWTVTPSWSDGTRTMTATIGHGLPFSWFDIDGGDAVVSAGSDLRVWLKDGEQIGFSSGGADYIAYAPTGSTWSVTGTTLTSDLGGKGYLSVATLPTSPADTDAARTAVVDAYAPYAYAKVVGTRADYDYNEATSLVRTTYSAETTPIEGTNEGTVLALYPHQSVYLDGVTGDGPTPGVTSDLTYVSARGDMITLVGATSFTTATPFTGVLPEIPSVATATGDANARLDALLDQVAADPMAMVKDDTYWTGKALGRAARIVEIADQLDRTAVRDTALAQIRDTLSNWFTASPGETAQLFAYNENWGTLIGYPASYGSDKELNDHHFHYGYFVVAAATLARFDPAWASQAAYGGMVDELIADANNFDRTEKRYPYLRDFDIYAGHDWASGHGAFGAGNNQESSSEGQNFANGLIQWGTATGDTATRDAGIYLYATQTAAIQQYWFDESGAMPDSFGHSTAGMIWGDGGTYSTWFSAEAEMIQGINTLPITGGHLYLGLRPTDVVENYSEMVDVNGGNPTVWQDILWSYLALGDGPAALAKLDNDREYPVEEGESRAHTYHWIANLAALGTLDTAVQADNPMAAVFTKDGAKTYVASNITQAPIKVTFTDGSVLDVPTGKTVTSGAQVWSGGGAPSGTEVPPTEPPTPPAATQTDLFLTNKGSLATQAGTAETATLAPRSGPDAVGDPSTGLVLTAKNLTGTFAGSRTAFDIGIDTLGVGNGTRLRVSYDLTGDGTFDRIEKFNYFPTDPVPGYERYTTDAAFDSVEGEFGALVGGTVKVELWNVLGTAPSTVDLATSVVKVPFANLSVTDPGTDPGPDPEPTVVPGSPTEVSLTPVNGTTIGADWEAPSAAGTSPVSDYRVQYRVAGTQEWTRFFDNVTATPGATITGLTPATQYQVRVRATSASGLGAYSTPVEASTASPPSAPRGAVVKVLGKSVQVNWTAPITDGGFPITDYVIKTSADGTHWTTVGDGVSTATSVKIAGLTGKTDYTIRIAAVTDIGTGAWLTTRATTR</sequence>
<dbReference type="SMR" id="A0A7W9E3X4"/>
<dbReference type="InterPro" id="IPR013783">
    <property type="entry name" value="Ig-like_fold"/>
</dbReference>
<evidence type="ECO:0000256" key="7">
    <source>
        <dbReference type="ARBA" id="ARBA00023316"/>
    </source>
</evidence>
<evidence type="ECO:0000256" key="3">
    <source>
        <dbReference type="ARBA" id="ARBA00012780"/>
    </source>
</evidence>